<feature type="repeat" description="WD" evidence="4">
    <location>
        <begin position="15"/>
        <end position="56"/>
    </location>
</feature>
<keyword evidence="3" id="KW-0689">Ribosomal protein</keyword>
<evidence type="ECO:0000256" key="1">
    <source>
        <dbReference type="ARBA" id="ARBA00022574"/>
    </source>
</evidence>
<name>A0A836HGB0_9TRYP</name>
<feature type="region of interest" description="Disordered" evidence="5">
    <location>
        <begin position="558"/>
        <end position="579"/>
    </location>
</feature>
<dbReference type="GeneID" id="94287455"/>
<gene>
    <name evidence="6" type="ORF">JKF63_01331</name>
</gene>
<feature type="compositionally biased region" description="Polar residues" evidence="5">
    <location>
        <begin position="560"/>
        <end position="577"/>
    </location>
</feature>
<keyword evidence="7" id="KW-1185">Reference proteome</keyword>
<evidence type="ECO:0000256" key="3">
    <source>
        <dbReference type="ARBA" id="ARBA00022980"/>
    </source>
</evidence>
<proteinExistence type="predicted"/>
<organism evidence="6 7">
    <name type="scientific">Porcisia hertigi</name>
    <dbReference type="NCBI Taxonomy" id="2761500"/>
    <lineage>
        <taxon>Eukaryota</taxon>
        <taxon>Discoba</taxon>
        <taxon>Euglenozoa</taxon>
        <taxon>Kinetoplastea</taxon>
        <taxon>Metakinetoplastina</taxon>
        <taxon>Trypanosomatida</taxon>
        <taxon>Trypanosomatidae</taxon>
        <taxon>Leishmaniinae</taxon>
        <taxon>Porcisia</taxon>
    </lineage>
</organism>
<dbReference type="AlphaFoldDB" id="A0A836HGB0"/>
<dbReference type="InterPro" id="IPR019775">
    <property type="entry name" value="WD40_repeat_CS"/>
</dbReference>
<dbReference type="InterPro" id="IPR001680">
    <property type="entry name" value="WD40_rpt"/>
</dbReference>
<keyword evidence="2" id="KW-0677">Repeat</keyword>
<keyword evidence="1 4" id="KW-0853">WD repeat</keyword>
<dbReference type="InterPro" id="IPR036322">
    <property type="entry name" value="WD40_repeat_dom_sf"/>
</dbReference>
<dbReference type="PROSITE" id="PS00678">
    <property type="entry name" value="WD_REPEATS_1"/>
    <property type="match status" value="1"/>
</dbReference>
<dbReference type="SMART" id="SM00320">
    <property type="entry name" value="WD40"/>
    <property type="match status" value="3"/>
</dbReference>
<comment type="caution">
    <text evidence="6">The sequence shown here is derived from an EMBL/GenBank/DDBJ whole genome shotgun (WGS) entry which is preliminary data.</text>
</comment>
<dbReference type="Proteomes" id="UP000674318">
    <property type="component" value="Chromosome 35"/>
</dbReference>
<keyword evidence="3" id="KW-0687">Ribonucleoprotein</keyword>
<dbReference type="KEGG" id="phet:94287455"/>
<evidence type="ECO:0000313" key="7">
    <source>
        <dbReference type="Proteomes" id="UP000674318"/>
    </source>
</evidence>
<accession>A0A836HGB0</accession>
<dbReference type="Gene3D" id="2.130.10.10">
    <property type="entry name" value="YVTN repeat-like/Quinoprotein amine dehydrogenase"/>
    <property type="match status" value="1"/>
</dbReference>
<dbReference type="SUPFAM" id="SSF50978">
    <property type="entry name" value="WD40 repeat-like"/>
    <property type="match status" value="1"/>
</dbReference>
<dbReference type="GO" id="GO:0005840">
    <property type="term" value="C:ribosome"/>
    <property type="evidence" value="ECO:0007669"/>
    <property type="project" value="UniProtKB-KW"/>
</dbReference>
<evidence type="ECO:0000256" key="2">
    <source>
        <dbReference type="ARBA" id="ARBA00022737"/>
    </source>
</evidence>
<dbReference type="InterPro" id="IPR015943">
    <property type="entry name" value="WD40/YVTN_repeat-like_dom_sf"/>
</dbReference>
<sequence length="617" mass="66072">MSCIPAAFDSFRCAYDGATDSVDDVDVDPHGGRIYAACSNGDVCIWDIRTQSLVAKMRHPCRVNAVRCFPLFNSAASFAMSPPPAWAASPAGAAASGEDSSAPYSELVGNHDIRWVLSASEDGVVSVWCPMTYRMQSATRLGSASITALTLIPETPSSSTSEGATLGIKNSAGLPRCQSTLGVVDYSVSLCCAVSLRDVFLLRATMASSQLAPLRVLKQGCRITALAYVAPSASLSSPLLVLGQEEGTLSTWDCSTWLYRDTMLYPGGEADVVADARDDPTSVHEPVYQLGRVSGTFLYNRRRCNASSDEDACEEEADVAATVNPSSYIREMPAWISADALGILESHCGALSPDAKKAFVEQQQGRDGMGSLTTPSKLTYDARRVTCLAASPNSMDRSSNSYLYSGHATGEVLLWGSVRQLPFLLLLKKILLFRPGVWVWNLCSVATLHTNVSQLHEKGRKAKAPPRWLSQLEKKKGQKAAKLKAGMPHPSNPMTLAGLPSQPQTTHVSPLELIVWSDGGVVEYVSTRKRHVLHRPGPGFVSAAACVWSGAAIAEPVVPQSPSDVNDDATASPTSKSGHPRLFSAHQYLVMGGFDGRVERYDITEALGLVESSGKLL</sequence>
<dbReference type="OrthoDB" id="271805at2759"/>
<dbReference type="PROSITE" id="PS50082">
    <property type="entry name" value="WD_REPEATS_2"/>
    <property type="match status" value="1"/>
</dbReference>
<reference evidence="6 7" key="1">
    <citation type="submission" date="2021-02" db="EMBL/GenBank/DDBJ databases">
        <title>Porcisia hertigi Genome sequencing and assembly.</title>
        <authorList>
            <person name="Almutairi H."/>
            <person name="Gatherer D."/>
        </authorList>
    </citation>
    <scope>NUCLEOTIDE SEQUENCE [LARGE SCALE GENOMIC DNA]</scope>
    <source>
        <strain evidence="6 7">C119</strain>
    </source>
</reference>
<evidence type="ECO:0000256" key="4">
    <source>
        <dbReference type="PROSITE-ProRule" id="PRU00221"/>
    </source>
</evidence>
<dbReference type="EMBL" id="JAFJZO010000035">
    <property type="protein sequence ID" value="KAG5492751.1"/>
    <property type="molecule type" value="Genomic_DNA"/>
</dbReference>
<evidence type="ECO:0000256" key="5">
    <source>
        <dbReference type="SAM" id="MobiDB-lite"/>
    </source>
</evidence>
<protein>
    <submittedName>
        <fullName evidence="6">Uncharacterized protein</fullName>
    </submittedName>
</protein>
<evidence type="ECO:0000313" key="6">
    <source>
        <dbReference type="EMBL" id="KAG5492751.1"/>
    </source>
</evidence>
<dbReference type="RefSeq" id="XP_067753535.1">
    <property type="nucleotide sequence ID" value="XM_067897378.1"/>
</dbReference>